<dbReference type="Gene3D" id="2.30.110.10">
    <property type="entry name" value="Electron Transport, Fmn-binding Protein, Chain A"/>
    <property type="match status" value="1"/>
</dbReference>
<dbReference type="GO" id="GO:0042602">
    <property type="term" value="F:riboflavin reductase (NADPH) activity"/>
    <property type="evidence" value="ECO:0007669"/>
    <property type="project" value="TreeGrafter"/>
</dbReference>
<dbReference type="EMBL" id="CDGJ01000027">
    <property type="protein sequence ID" value="CEJ06339.1"/>
    <property type="molecule type" value="Genomic_DNA"/>
</dbReference>
<evidence type="ECO:0000256" key="1">
    <source>
        <dbReference type="ARBA" id="ARBA00001965"/>
    </source>
</evidence>
<dbReference type="InterPro" id="IPR024934">
    <property type="entry name" value="Rubredoxin-like_dom"/>
</dbReference>
<dbReference type="Pfam" id="PF21349">
    <property type="entry name" value="RUBY_RBDX"/>
    <property type="match status" value="1"/>
</dbReference>
<sequence>MKQWRCTICGYIHTGETPPDVCPVCGADSSFFEEVTAGAEEGSASAAGLGKAERNSEAGTMRAEGVTPGVRPAGSGAGESLVKGGPKQALHKITYGLFIVSSRRGEEINAQCANTVFQITSEPATVAIGINKSNYTHDFIEASGVVGISILDRQGHNLARRFGYRSGRDGDKFAGIPYRTGMTGVPLPEGCLGFLEGKVRDKLDCGTHTLYLLDVVNGGLYSDEEPMTYGYFRASK</sequence>
<feature type="domain" description="Rubredoxin-like" evidence="4">
    <location>
        <begin position="1"/>
        <end position="35"/>
    </location>
</feature>
<reference evidence="5" key="2">
    <citation type="submission" date="2020-01" db="EMBL/GenBank/DDBJ databases">
        <authorList>
            <person name="Hornung B."/>
        </authorList>
    </citation>
    <scope>NUCLEOTIDE SEQUENCE</scope>
    <source>
        <strain evidence="5">PacBioINE</strain>
    </source>
</reference>
<gene>
    <name evidence="6" type="ORF">DEACI_0787</name>
    <name evidence="5" type="ORF">DEACI_3483</name>
</gene>
<dbReference type="Proteomes" id="UP001071230">
    <property type="component" value="Unassembled WGS sequence"/>
</dbReference>
<dbReference type="GO" id="GO:0005506">
    <property type="term" value="F:iron ion binding"/>
    <property type="evidence" value="ECO:0007669"/>
    <property type="project" value="InterPro"/>
</dbReference>
<dbReference type="Pfam" id="PF01613">
    <property type="entry name" value="Flavin_Reduct"/>
    <property type="match status" value="1"/>
</dbReference>
<accession>A0A8S0WQR3</accession>
<dbReference type="SUPFAM" id="SSF50475">
    <property type="entry name" value="FMN-binding split barrel"/>
    <property type="match status" value="1"/>
</dbReference>
<dbReference type="RefSeq" id="WP_240986122.1">
    <property type="nucleotide sequence ID" value="NZ_CDGJ01000027.1"/>
</dbReference>
<dbReference type="SMART" id="SM00903">
    <property type="entry name" value="Flavin_Reduct"/>
    <property type="match status" value="1"/>
</dbReference>
<dbReference type="AlphaFoldDB" id="A0A8S0WQR3"/>
<evidence type="ECO:0000313" key="5">
    <source>
        <dbReference type="EMBL" id="CAA7602804.1"/>
    </source>
</evidence>
<dbReference type="SUPFAM" id="SSF57802">
    <property type="entry name" value="Rubredoxin-like"/>
    <property type="match status" value="1"/>
</dbReference>
<reference evidence="6" key="1">
    <citation type="submission" date="2014-11" db="EMBL/GenBank/DDBJ databases">
        <authorList>
            <person name="Hornung B.V."/>
        </authorList>
    </citation>
    <scope>NUCLEOTIDE SEQUENCE</scope>
    <source>
        <strain evidence="6">INE</strain>
    </source>
</reference>
<evidence type="ECO:0000256" key="2">
    <source>
        <dbReference type="ARBA" id="ARBA00023002"/>
    </source>
</evidence>
<evidence type="ECO:0000256" key="3">
    <source>
        <dbReference type="SAM" id="MobiDB-lite"/>
    </source>
</evidence>
<dbReference type="Gene3D" id="2.20.28.10">
    <property type="match status" value="1"/>
</dbReference>
<dbReference type="InterPro" id="IPR012349">
    <property type="entry name" value="Split_barrel_FMN-bd"/>
</dbReference>
<keyword evidence="7" id="KW-1185">Reference proteome</keyword>
<dbReference type="Proteomes" id="UP000836597">
    <property type="component" value="Chromosome"/>
</dbReference>
<dbReference type="KEGG" id="aacx:DEACI_3483"/>
<organism evidence="5">
    <name type="scientific">Acididesulfobacillus acetoxydans</name>
    <dbReference type="NCBI Taxonomy" id="1561005"/>
    <lineage>
        <taxon>Bacteria</taxon>
        <taxon>Bacillati</taxon>
        <taxon>Bacillota</taxon>
        <taxon>Clostridia</taxon>
        <taxon>Eubacteriales</taxon>
        <taxon>Peptococcaceae</taxon>
        <taxon>Acididesulfobacillus</taxon>
    </lineage>
</organism>
<dbReference type="InterPro" id="IPR002563">
    <property type="entry name" value="Flavin_Rdtase-like_dom"/>
</dbReference>
<dbReference type="GO" id="GO:0010181">
    <property type="term" value="F:FMN binding"/>
    <property type="evidence" value="ECO:0007669"/>
    <property type="project" value="InterPro"/>
</dbReference>
<dbReference type="PROSITE" id="PS50903">
    <property type="entry name" value="RUBREDOXIN_LIKE"/>
    <property type="match status" value="1"/>
</dbReference>
<dbReference type="CDD" id="cd00729">
    <property type="entry name" value="rubredoxin_SM"/>
    <property type="match status" value="1"/>
</dbReference>
<dbReference type="InterPro" id="IPR048574">
    <property type="entry name" value="RUBY_RBDX"/>
</dbReference>
<keyword evidence="2 5" id="KW-0560">Oxidoreductase</keyword>
<evidence type="ECO:0000313" key="7">
    <source>
        <dbReference type="Proteomes" id="UP001071230"/>
    </source>
</evidence>
<dbReference type="InterPro" id="IPR050268">
    <property type="entry name" value="NADH-dep_flavin_reductase"/>
</dbReference>
<protein>
    <submittedName>
        <fullName evidence="5">Flavin reductase like domain protein</fullName>
        <ecNumber evidence="5">1.-.-.-</ecNumber>
    </submittedName>
    <submittedName>
        <fullName evidence="6">High molecular weight rubredoxin</fullName>
    </submittedName>
</protein>
<name>A0A8S0WQR3_9FIRM</name>
<feature type="region of interest" description="Disordered" evidence="3">
    <location>
        <begin position="43"/>
        <end position="83"/>
    </location>
</feature>
<proteinExistence type="predicted"/>
<dbReference type="PANTHER" id="PTHR30466">
    <property type="entry name" value="FLAVIN REDUCTASE"/>
    <property type="match status" value="1"/>
</dbReference>
<evidence type="ECO:0000313" key="6">
    <source>
        <dbReference type="EMBL" id="CEJ06339.1"/>
    </source>
</evidence>
<dbReference type="EC" id="1.-.-.-" evidence="5"/>
<comment type="cofactor">
    <cofactor evidence="1">
        <name>Fe(3+)</name>
        <dbReference type="ChEBI" id="CHEBI:29034"/>
    </cofactor>
</comment>
<evidence type="ECO:0000259" key="4">
    <source>
        <dbReference type="PROSITE" id="PS50903"/>
    </source>
</evidence>
<dbReference type="PANTHER" id="PTHR30466:SF1">
    <property type="entry name" value="FMN REDUCTASE (NADH) RUTF"/>
    <property type="match status" value="1"/>
</dbReference>
<dbReference type="EMBL" id="LR746496">
    <property type="protein sequence ID" value="CAA7602804.1"/>
    <property type="molecule type" value="Genomic_DNA"/>
</dbReference>